<reference evidence="1" key="1">
    <citation type="submission" date="2018-06" db="EMBL/GenBank/DDBJ databases">
        <title>Paenibacillus xerothermodurans sp. nov. an extremely dry heat resistant spore forming bacterium isolated from the soil of Cape Canaveral, Florida.</title>
        <authorList>
            <person name="Seuylemezian A."/>
            <person name="Kaur N."/>
            <person name="Patil P."/>
            <person name="Patil P."/>
            <person name="Mayilraj S."/>
            <person name="Vaishampayan P."/>
        </authorList>
    </citation>
    <scope>NUCLEOTIDE SEQUENCE [LARGE SCALE GENOMIC DNA]</scope>
    <source>
        <strain evidence="1">ATCC 27380</strain>
    </source>
</reference>
<keyword evidence="2" id="KW-1185">Reference proteome</keyword>
<name>A0A2W1N7K9_PAEXE</name>
<sequence length="95" mass="11014">MHGLIKQMVLDRFDVLSHEVETLPQYAAIKEESNAIEHIIFAQVSPDTTDKLKAWLELQTQMDALQREWLYIKGVKDGIEMLMYLLHADETLVSK</sequence>
<comment type="caution">
    <text evidence="1">The sequence shown here is derived from an EMBL/GenBank/DDBJ whole genome shotgun (WGS) entry which is preliminary data.</text>
</comment>
<dbReference type="AlphaFoldDB" id="A0A2W1N7K9"/>
<dbReference type="RefSeq" id="WP_089200998.1">
    <property type="nucleotide sequence ID" value="NZ_NHRJ02000012.1"/>
</dbReference>
<dbReference type="Proteomes" id="UP000214746">
    <property type="component" value="Unassembled WGS sequence"/>
</dbReference>
<protein>
    <submittedName>
        <fullName evidence="1">Uncharacterized protein</fullName>
    </submittedName>
</protein>
<accession>A0A2W1N7K9</accession>
<evidence type="ECO:0000313" key="1">
    <source>
        <dbReference type="EMBL" id="PZE19824.1"/>
    </source>
</evidence>
<proteinExistence type="predicted"/>
<dbReference type="EMBL" id="NHRJ02000012">
    <property type="protein sequence ID" value="PZE19824.1"/>
    <property type="molecule type" value="Genomic_DNA"/>
</dbReference>
<organism evidence="1 2">
    <name type="scientific">Paenibacillus xerothermodurans</name>
    <dbReference type="NCBI Taxonomy" id="1977292"/>
    <lineage>
        <taxon>Bacteria</taxon>
        <taxon>Bacillati</taxon>
        <taxon>Bacillota</taxon>
        <taxon>Bacilli</taxon>
        <taxon>Bacillales</taxon>
        <taxon>Paenibacillaceae</taxon>
        <taxon>Paenibacillus</taxon>
    </lineage>
</organism>
<dbReference type="OrthoDB" id="2618304at2"/>
<gene>
    <name evidence="1" type="ORF">CBW46_015950</name>
</gene>
<evidence type="ECO:0000313" key="2">
    <source>
        <dbReference type="Proteomes" id="UP000214746"/>
    </source>
</evidence>